<accession>A0ABM4C3A5</accession>
<evidence type="ECO:0000313" key="5">
    <source>
        <dbReference type="RefSeq" id="XP_065656038.1"/>
    </source>
</evidence>
<dbReference type="GeneID" id="100206232"/>
<gene>
    <name evidence="5" type="primary">LOC100206232</name>
</gene>
<dbReference type="PANTHER" id="PTHR15837">
    <property type="entry name" value="RAN GUANINE NUCLEOTIDE RELEASE FACTOR"/>
    <property type="match status" value="1"/>
</dbReference>
<dbReference type="InterPro" id="IPR007681">
    <property type="entry name" value="Mog1"/>
</dbReference>
<keyword evidence="3" id="KW-0653">Protein transport</keyword>
<dbReference type="SUPFAM" id="SSF55724">
    <property type="entry name" value="Mog1p/PsbP-like"/>
    <property type="match status" value="1"/>
</dbReference>
<dbReference type="Proteomes" id="UP001652625">
    <property type="component" value="Chromosome 06"/>
</dbReference>
<name>A0ABM4C3A5_HYDVU</name>
<evidence type="ECO:0000256" key="2">
    <source>
        <dbReference type="ARBA" id="ARBA00022448"/>
    </source>
</evidence>
<evidence type="ECO:0000256" key="3">
    <source>
        <dbReference type="ARBA" id="ARBA00022927"/>
    </source>
</evidence>
<dbReference type="Gene3D" id="3.40.1000.10">
    <property type="entry name" value="Mog1/PsbP, alpha/beta/alpha sandwich"/>
    <property type="match status" value="1"/>
</dbReference>
<evidence type="ECO:0000313" key="4">
    <source>
        <dbReference type="Proteomes" id="UP001652625"/>
    </source>
</evidence>
<dbReference type="InterPro" id="IPR016123">
    <property type="entry name" value="Mog1/PsbP_a/b/a-sand"/>
</dbReference>
<keyword evidence="4" id="KW-1185">Reference proteome</keyword>
<sequence>MSSLKEKLLFGGALSCFIPKNSQDASMIRDIPDNQEVFLHASNEQSIMIDIVEYQAVEGEESARYYFEDLASLNDSSENKVLCVEKIHKEDTCMKLHSEAWALSGQQYATKFNEKNTKNLIEIDLLLYRLPQFSTDILVIMNSPLCVQTSTIDIWTKDIFKQMACSLNIIDSTIFV</sequence>
<dbReference type="PANTHER" id="PTHR15837:SF0">
    <property type="entry name" value="RAN GUANINE NUCLEOTIDE RELEASE FACTOR"/>
    <property type="match status" value="1"/>
</dbReference>
<comment type="similarity">
    <text evidence="1">Belongs to the MOG1 family.</text>
</comment>
<evidence type="ECO:0000256" key="1">
    <source>
        <dbReference type="ARBA" id="ARBA00010307"/>
    </source>
</evidence>
<keyword evidence="2" id="KW-0813">Transport</keyword>
<protein>
    <submittedName>
        <fullName evidence="5">Ran guanine nucleotide release factor isoform X2</fullName>
    </submittedName>
</protein>
<dbReference type="Pfam" id="PF04603">
    <property type="entry name" value="Mog1"/>
    <property type="match status" value="1"/>
</dbReference>
<organism evidence="4 5">
    <name type="scientific">Hydra vulgaris</name>
    <name type="common">Hydra</name>
    <name type="synonym">Hydra attenuata</name>
    <dbReference type="NCBI Taxonomy" id="6087"/>
    <lineage>
        <taxon>Eukaryota</taxon>
        <taxon>Metazoa</taxon>
        <taxon>Cnidaria</taxon>
        <taxon>Hydrozoa</taxon>
        <taxon>Hydroidolina</taxon>
        <taxon>Anthoathecata</taxon>
        <taxon>Aplanulata</taxon>
        <taxon>Hydridae</taxon>
        <taxon>Hydra</taxon>
    </lineage>
</organism>
<proteinExistence type="inferred from homology"/>
<dbReference type="RefSeq" id="XP_065656038.1">
    <property type="nucleotide sequence ID" value="XM_065799966.1"/>
</dbReference>
<reference evidence="5" key="1">
    <citation type="submission" date="2025-08" db="UniProtKB">
        <authorList>
            <consortium name="RefSeq"/>
        </authorList>
    </citation>
    <scope>IDENTIFICATION</scope>
</reference>